<feature type="region of interest" description="Disordered" evidence="1">
    <location>
        <begin position="460"/>
        <end position="479"/>
    </location>
</feature>
<gene>
    <name evidence="2" type="ORF">CLV70_12927</name>
</gene>
<organism evidence="2 3">
    <name type="scientific">Pseudosporangium ferrugineum</name>
    <dbReference type="NCBI Taxonomy" id="439699"/>
    <lineage>
        <taxon>Bacteria</taxon>
        <taxon>Bacillati</taxon>
        <taxon>Actinomycetota</taxon>
        <taxon>Actinomycetes</taxon>
        <taxon>Micromonosporales</taxon>
        <taxon>Micromonosporaceae</taxon>
        <taxon>Pseudosporangium</taxon>
    </lineage>
</organism>
<dbReference type="Proteomes" id="UP000239209">
    <property type="component" value="Unassembled WGS sequence"/>
</dbReference>
<name>A0A2T0RF30_9ACTN</name>
<proteinExistence type="predicted"/>
<accession>A0A2T0RF30</accession>
<dbReference type="AlphaFoldDB" id="A0A2T0RF30"/>
<keyword evidence="3" id="KW-1185">Reference proteome</keyword>
<feature type="compositionally biased region" description="Basic and acidic residues" evidence="1">
    <location>
        <begin position="465"/>
        <end position="475"/>
    </location>
</feature>
<sequence>MGSVTLGSLGPLGEELGSGGQGTVYALPRSQPPLVYKAYSADALAELDTAVLHDLIALPGKLSGADRQRLTAAAAWPRDAVTDGGRVAGFTMALVPKRFHTSIRLMSGPQRRLGQTQLLLNPPDYLDRVGIAIDDKLRLELLADVAATIRLFHRIGLTVGDLSPNNLLYSATGTPRCHFIDCDAMRLHGRTALPQVETTDWEVRAGGASGTKDGDIYKFALFCVRLFAGDQSTTEPDALRRAGPGVHSLSVRALSANARKPPGLREWEEQLRAKPPVTVAVPRPRSAPAPAPAFVPPVPRQPGVLTRFGRRLTGFRRRTVAWLVVLPLALGYTVTHTDEIQAWMHTVSDAVGELGRSRPQEQADRIAALLVSSAPVRTEVKNAVGNLAKCKRLKTSAADLAAASSSRQRSLAAAKALEVTALVDGDVLKTWLAAAFQHSKAADDAYHRWGLKLADKGCRKSVRNGPDRRKGDKESAASTKAKQQFVKVWDRVGPGYGHPKVAYQDI</sequence>
<evidence type="ECO:0000313" key="2">
    <source>
        <dbReference type="EMBL" id="PRY19731.1"/>
    </source>
</evidence>
<dbReference type="InterPro" id="IPR011009">
    <property type="entry name" value="Kinase-like_dom_sf"/>
</dbReference>
<dbReference type="EMBL" id="PVZG01000029">
    <property type="protein sequence ID" value="PRY19731.1"/>
    <property type="molecule type" value="Genomic_DNA"/>
</dbReference>
<evidence type="ECO:0000313" key="3">
    <source>
        <dbReference type="Proteomes" id="UP000239209"/>
    </source>
</evidence>
<dbReference type="SUPFAM" id="SSF56112">
    <property type="entry name" value="Protein kinase-like (PK-like)"/>
    <property type="match status" value="1"/>
</dbReference>
<comment type="caution">
    <text evidence="2">The sequence shown here is derived from an EMBL/GenBank/DDBJ whole genome shotgun (WGS) entry which is preliminary data.</text>
</comment>
<reference evidence="2 3" key="1">
    <citation type="submission" date="2018-03" db="EMBL/GenBank/DDBJ databases">
        <title>Genomic Encyclopedia of Archaeal and Bacterial Type Strains, Phase II (KMG-II): from individual species to whole genera.</title>
        <authorList>
            <person name="Goeker M."/>
        </authorList>
    </citation>
    <scope>NUCLEOTIDE SEQUENCE [LARGE SCALE GENOMIC DNA]</scope>
    <source>
        <strain evidence="2 3">DSM 45348</strain>
    </source>
</reference>
<evidence type="ECO:0000256" key="1">
    <source>
        <dbReference type="SAM" id="MobiDB-lite"/>
    </source>
</evidence>
<evidence type="ECO:0008006" key="4">
    <source>
        <dbReference type="Google" id="ProtNLM"/>
    </source>
</evidence>
<protein>
    <recommendedName>
        <fullName evidence="4">Protein kinase domain-containing protein</fullName>
    </recommendedName>
</protein>